<feature type="region of interest" description="Disordered" evidence="1">
    <location>
        <begin position="38"/>
        <end position="109"/>
    </location>
</feature>
<dbReference type="AlphaFoldDB" id="A0A811RWS5"/>
<feature type="compositionally biased region" description="Low complexity" evidence="1">
    <location>
        <begin position="64"/>
        <end position="81"/>
    </location>
</feature>
<comment type="caution">
    <text evidence="2">The sequence shown here is derived from an EMBL/GenBank/DDBJ whole genome shotgun (WGS) entry which is preliminary data.</text>
</comment>
<protein>
    <submittedName>
        <fullName evidence="2">Uncharacterized protein</fullName>
    </submittedName>
</protein>
<name>A0A811RWS5_9POAL</name>
<evidence type="ECO:0000256" key="1">
    <source>
        <dbReference type="SAM" id="MobiDB-lite"/>
    </source>
</evidence>
<dbReference type="EMBL" id="CAJGYO010000017">
    <property type="protein sequence ID" value="CAD6334405.1"/>
    <property type="molecule type" value="Genomic_DNA"/>
</dbReference>
<feature type="compositionally biased region" description="Low complexity" evidence="1">
    <location>
        <begin position="88"/>
        <end position="108"/>
    </location>
</feature>
<keyword evidence="3" id="KW-1185">Reference proteome</keyword>
<sequence length="146" mass="15609">MRKRLPSFLKTQLEEHRIGKSAKLQAAAELLAQARSINLPSPLPLGTAGSSSSSTVYRPPAPASPAYRPPVMASTPSSSNNNKKKKPPSNAASSSTAPPAAQAGFQPGINPWTGLNHSCSYIREFMADTHGQRFDLPIQNNLCEEL</sequence>
<accession>A0A811RWS5</accession>
<reference evidence="2" key="1">
    <citation type="submission" date="2020-10" db="EMBL/GenBank/DDBJ databases">
        <authorList>
            <person name="Han B."/>
            <person name="Lu T."/>
            <person name="Zhao Q."/>
            <person name="Huang X."/>
            <person name="Zhao Y."/>
        </authorList>
    </citation>
    <scope>NUCLEOTIDE SEQUENCE</scope>
</reference>
<gene>
    <name evidence="2" type="ORF">NCGR_LOCUS58503</name>
</gene>
<evidence type="ECO:0000313" key="3">
    <source>
        <dbReference type="Proteomes" id="UP000604825"/>
    </source>
</evidence>
<dbReference type="Proteomes" id="UP000604825">
    <property type="component" value="Unassembled WGS sequence"/>
</dbReference>
<organism evidence="2 3">
    <name type="scientific">Miscanthus lutarioriparius</name>
    <dbReference type="NCBI Taxonomy" id="422564"/>
    <lineage>
        <taxon>Eukaryota</taxon>
        <taxon>Viridiplantae</taxon>
        <taxon>Streptophyta</taxon>
        <taxon>Embryophyta</taxon>
        <taxon>Tracheophyta</taxon>
        <taxon>Spermatophyta</taxon>
        <taxon>Magnoliopsida</taxon>
        <taxon>Liliopsida</taxon>
        <taxon>Poales</taxon>
        <taxon>Poaceae</taxon>
        <taxon>PACMAD clade</taxon>
        <taxon>Panicoideae</taxon>
        <taxon>Andropogonodae</taxon>
        <taxon>Andropogoneae</taxon>
        <taxon>Saccharinae</taxon>
        <taxon>Miscanthus</taxon>
    </lineage>
</organism>
<evidence type="ECO:0000313" key="2">
    <source>
        <dbReference type="EMBL" id="CAD6334405.1"/>
    </source>
</evidence>
<proteinExistence type="predicted"/>